<proteinExistence type="predicted"/>
<reference evidence="1 2" key="1">
    <citation type="submission" date="2024-10" db="EMBL/GenBank/DDBJ databases">
        <title>Updated reference genomes for cyclostephanoid diatoms.</title>
        <authorList>
            <person name="Roberts W.R."/>
            <person name="Alverson A.J."/>
        </authorList>
    </citation>
    <scope>NUCLEOTIDE SEQUENCE [LARGE SCALE GENOMIC DNA]</scope>
    <source>
        <strain evidence="1 2">AJA010-31</strain>
    </source>
</reference>
<dbReference type="EMBL" id="JALLPJ020000675">
    <property type="protein sequence ID" value="KAL3785837.1"/>
    <property type="molecule type" value="Genomic_DNA"/>
</dbReference>
<protein>
    <recommendedName>
        <fullName evidence="3">Protein xylosyltransferase</fullName>
    </recommendedName>
</protein>
<evidence type="ECO:0008006" key="3">
    <source>
        <dbReference type="Google" id="ProtNLM"/>
    </source>
</evidence>
<keyword evidence="2" id="KW-1185">Reference proteome</keyword>
<dbReference type="Proteomes" id="UP001530400">
    <property type="component" value="Unassembled WGS sequence"/>
</dbReference>
<gene>
    <name evidence="1" type="ORF">ACHAWO_013130</name>
</gene>
<evidence type="ECO:0000313" key="1">
    <source>
        <dbReference type="EMBL" id="KAL3785837.1"/>
    </source>
</evidence>
<comment type="caution">
    <text evidence="1">The sequence shown here is derived from an EMBL/GenBank/DDBJ whole genome shotgun (WGS) entry which is preliminary data.</text>
</comment>
<name>A0ABD3PDM3_9STRA</name>
<evidence type="ECO:0000313" key="2">
    <source>
        <dbReference type="Proteomes" id="UP001530400"/>
    </source>
</evidence>
<organism evidence="1 2">
    <name type="scientific">Cyclotella atomus</name>
    <dbReference type="NCBI Taxonomy" id="382360"/>
    <lineage>
        <taxon>Eukaryota</taxon>
        <taxon>Sar</taxon>
        <taxon>Stramenopiles</taxon>
        <taxon>Ochrophyta</taxon>
        <taxon>Bacillariophyta</taxon>
        <taxon>Coscinodiscophyceae</taxon>
        <taxon>Thalassiosirophycidae</taxon>
        <taxon>Stephanodiscales</taxon>
        <taxon>Stephanodiscaceae</taxon>
        <taxon>Cyclotella</taxon>
    </lineage>
</organism>
<sequence length="318" mass="36079">MGTYTDMNNILSSPPLLERKHPCKSIQASMVLFGVPKMFKYIFKSYVRNIIEQNPRVDFSVHLHMYHDLLMVNTPRNGERGIPAETPERVLAITRSLMEDSSSINFITSNQTAFDQTLSSWLGQSDRLYDYDMITTMNIFRQGNSMKNAFLLALGSRLEGTRILSENVPRCGNSTVYLFLRSDTLLISPITIPQTGLQSNNIILPTWEAWRGAAYNDRLAVAGPYAAEIYAEAKASGFKDMILNQKSKNSSLYDLGTPERMLKSYFDKKADQLNVTLVDHWAKLLRIRTDGTINDRDKGEFGIQLNNVKNLTFAWTPV</sequence>
<accession>A0ABD3PDM3</accession>
<dbReference type="AlphaFoldDB" id="A0ABD3PDM3"/>